<dbReference type="VEuPathDB" id="FungiDB:MFRU_015g01370"/>
<keyword evidence="2" id="KW-1185">Reference proteome</keyword>
<evidence type="ECO:0000313" key="2">
    <source>
        <dbReference type="Proteomes" id="UP000322873"/>
    </source>
</evidence>
<sequence>MMKFKALMIKLAETLDRGELHRIVINLIDNDFLSMEEIQEGLILVQEKRYTEEGIAEAISALPTYKFREFVSELMQSNSHYQKWLVHEWRLRSSDIEDNYDGDPYEGDPFALVVFMDEQMPPRLRAIIMDMARESTPIRDWLKNELLIIHEDGIMELRYFDENPPTET</sequence>
<evidence type="ECO:0000313" key="1">
    <source>
        <dbReference type="EMBL" id="KAA8574388.1"/>
    </source>
</evidence>
<proteinExistence type="predicted"/>
<comment type="caution">
    <text evidence="1">The sequence shown here is derived from an EMBL/GenBank/DDBJ whole genome shotgun (WGS) entry which is preliminary data.</text>
</comment>
<name>A0A5M9JXY0_MONFR</name>
<gene>
    <name evidence="1" type="ORF">EYC84_005864</name>
</gene>
<organism evidence="1 2">
    <name type="scientific">Monilinia fructicola</name>
    <name type="common">Brown rot fungus</name>
    <name type="synonym">Ciboria fructicola</name>
    <dbReference type="NCBI Taxonomy" id="38448"/>
    <lineage>
        <taxon>Eukaryota</taxon>
        <taxon>Fungi</taxon>
        <taxon>Dikarya</taxon>
        <taxon>Ascomycota</taxon>
        <taxon>Pezizomycotina</taxon>
        <taxon>Leotiomycetes</taxon>
        <taxon>Helotiales</taxon>
        <taxon>Sclerotiniaceae</taxon>
        <taxon>Monilinia</taxon>
    </lineage>
</organism>
<dbReference type="AlphaFoldDB" id="A0A5M9JXY0"/>
<protein>
    <submittedName>
        <fullName evidence="1">Uncharacterized protein</fullName>
    </submittedName>
</protein>
<accession>A0A5M9JXY0</accession>
<dbReference type="EMBL" id="VICG01000003">
    <property type="protein sequence ID" value="KAA8574388.1"/>
    <property type="molecule type" value="Genomic_DNA"/>
</dbReference>
<reference evidence="1 2" key="1">
    <citation type="submission" date="2019-06" db="EMBL/GenBank/DDBJ databases">
        <title>Genome Sequence of the Brown Rot Fungal Pathogen Monilinia fructicola.</title>
        <authorList>
            <person name="De Miccolis Angelini R.M."/>
            <person name="Landi L."/>
            <person name="Abate D."/>
            <person name="Pollastro S."/>
            <person name="Romanazzi G."/>
            <person name="Faretra F."/>
        </authorList>
    </citation>
    <scope>NUCLEOTIDE SEQUENCE [LARGE SCALE GENOMIC DNA]</scope>
    <source>
        <strain evidence="1 2">Mfrc123</strain>
    </source>
</reference>
<dbReference type="Proteomes" id="UP000322873">
    <property type="component" value="Unassembled WGS sequence"/>
</dbReference>